<dbReference type="Pfam" id="PF00072">
    <property type="entry name" value="Response_reg"/>
    <property type="match status" value="1"/>
</dbReference>
<dbReference type="GO" id="GO:0005634">
    <property type="term" value="C:nucleus"/>
    <property type="evidence" value="ECO:0007669"/>
    <property type="project" value="UniProtKB-SubCell"/>
</dbReference>
<evidence type="ECO:0000313" key="11">
    <source>
        <dbReference type="EMBL" id="KKA23012.1"/>
    </source>
</evidence>
<evidence type="ECO:0000256" key="3">
    <source>
        <dbReference type="ARBA" id="ARBA00023012"/>
    </source>
</evidence>
<dbReference type="GeneID" id="25315242"/>
<proteinExistence type="predicted"/>
<dbReference type="EMBL" id="LASV01000112">
    <property type="protein sequence ID" value="KKA23012.1"/>
    <property type="molecule type" value="Genomic_DNA"/>
</dbReference>
<dbReference type="Gene3D" id="1.10.10.10">
    <property type="entry name" value="Winged helix-like DNA-binding domain superfamily/Winged helix DNA-binding domain"/>
    <property type="match status" value="1"/>
</dbReference>
<dbReference type="InterPro" id="IPR036390">
    <property type="entry name" value="WH_DNA-bd_sf"/>
</dbReference>
<feature type="compositionally biased region" description="Polar residues" evidence="9">
    <location>
        <begin position="588"/>
        <end position="600"/>
    </location>
</feature>
<keyword evidence="8" id="KW-0175">Coiled coil</keyword>
<comment type="caution">
    <text evidence="11">The sequence shown here is derived from an EMBL/GenBank/DDBJ whole genome shotgun (WGS) entry which is preliminary data.</text>
</comment>
<keyword evidence="4 6" id="KW-0238">DNA-binding</keyword>
<dbReference type="CDD" id="cd17546">
    <property type="entry name" value="REC_hyHK_CKI1_RcsC-like"/>
    <property type="match status" value="1"/>
</dbReference>
<name>A0A0F4YXH7_RASE3</name>
<dbReference type="InterPro" id="IPR000232">
    <property type="entry name" value="HSF_DNA-bd"/>
</dbReference>
<evidence type="ECO:0000259" key="10">
    <source>
        <dbReference type="PROSITE" id="PS50110"/>
    </source>
</evidence>
<protein>
    <recommendedName>
        <fullName evidence="6">Transcription factor</fullName>
    </recommendedName>
</protein>
<dbReference type="Gene3D" id="3.40.50.2300">
    <property type="match status" value="1"/>
</dbReference>
<feature type="compositionally biased region" description="Low complexity" evidence="9">
    <location>
        <begin position="301"/>
        <end position="310"/>
    </location>
</feature>
<dbReference type="PROSITE" id="PS50110">
    <property type="entry name" value="RESPONSE_REGULATORY"/>
    <property type="match status" value="1"/>
</dbReference>
<accession>A0A0F4YXH7</accession>
<feature type="compositionally biased region" description="Polar residues" evidence="9">
    <location>
        <begin position="519"/>
        <end position="556"/>
    </location>
</feature>
<feature type="region of interest" description="Disordered" evidence="9">
    <location>
        <begin position="276"/>
        <end position="312"/>
    </location>
</feature>
<feature type="coiled-coil region" evidence="8">
    <location>
        <begin position="150"/>
        <end position="177"/>
    </location>
</feature>
<dbReference type="STRING" id="1408163.A0A0F4YXH7"/>
<keyword evidence="5 6" id="KW-0539">Nucleus</keyword>
<dbReference type="GO" id="GO:0006357">
    <property type="term" value="P:regulation of transcription by RNA polymerase II"/>
    <property type="evidence" value="ECO:0007669"/>
    <property type="project" value="UniProtKB-UniRule"/>
</dbReference>
<dbReference type="InterPro" id="IPR001789">
    <property type="entry name" value="Sig_transdc_resp-reg_receiver"/>
</dbReference>
<organism evidence="11 12">
    <name type="scientific">Rasamsonia emersonii (strain ATCC 16479 / CBS 393.64 / IMI 116815)</name>
    <dbReference type="NCBI Taxonomy" id="1408163"/>
    <lineage>
        <taxon>Eukaryota</taxon>
        <taxon>Fungi</taxon>
        <taxon>Dikarya</taxon>
        <taxon>Ascomycota</taxon>
        <taxon>Pezizomycotina</taxon>
        <taxon>Eurotiomycetes</taxon>
        <taxon>Eurotiomycetidae</taxon>
        <taxon>Eurotiales</taxon>
        <taxon>Trichocomaceae</taxon>
        <taxon>Rasamsonia</taxon>
    </lineage>
</organism>
<dbReference type="GO" id="GO:0003700">
    <property type="term" value="F:DNA-binding transcription factor activity"/>
    <property type="evidence" value="ECO:0007669"/>
    <property type="project" value="UniProtKB-UniRule"/>
</dbReference>
<dbReference type="RefSeq" id="XP_013329624.1">
    <property type="nucleotide sequence ID" value="XM_013474170.1"/>
</dbReference>
<dbReference type="SUPFAM" id="SSF46785">
    <property type="entry name" value="Winged helix' DNA-binding domain"/>
    <property type="match status" value="1"/>
</dbReference>
<feature type="modified residue" description="4-aspartylphosphate" evidence="7">
    <location>
        <position position="435"/>
    </location>
</feature>
<dbReference type="PANTHER" id="PTHR45339:SF1">
    <property type="entry name" value="HYBRID SIGNAL TRANSDUCTION HISTIDINE KINASE J"/>
    <property type="match status" value="1"/>
</dbReference>
<evidence type="ECO:0000256" key="2">
    <source>
        <dbReference type="ARBA" id="ARBA00022553"/>
    </source>
</evidence>
<dbReference type="Proteomes" id="UP000053958">
    <property type="component" value="Unassembled WGS sequence"/>
</dbReference>
<keyword evidence="12" id="KW-1185">Reference proteome</keyword>
<reference evidence="11 12" key="1">
    <citation type="submission" date="2015-04" db="EMBL/GenBank/DDBJ databases">
        <authorList>
            <person name="Heijne W.H."/>
            <person name="Fedorova N.D."/>
            <person name="Nierman W.C."/>
            <person name="Vollebregt A.W."/>
            <person name="Zhao Z."/>
            <person name="Wu L."/>
            <person name="Kumar M."/>
            <person name="Stam H."/>
            <person name="van den Berg M.A."/>
            <person name="Pel H.J."/>
        </authorList>
    </citation>
    <scope>NUCLEOTIDE SEQUENCE [LARGE SCALE GENOMIC DNA]</scope>
    <source>
        <strain evidence="11 12">CBS 393.64</strain>
    </source>
</reference>
<evidence type="ECO:0000313" key="12">
    <source>
        <dbReference type="Proteomes" id="UP000053958"/>
    </source>
</evidence>
<sequence>MDSGQSSNAGSAGNSSDFVRKLYKMLEDPSYSEIVRWGDEGDSFVVLEVTRTLAIPLSTRSDLQTDLDVAVKWLYNFASFVRQLNKYDFHKVRQNNEENGQSPYGPNAWEFKHPEFKANNKDSLDNIRRKAPAPRKPVQMNEDSVPTQQIDLMNQQIAAQQQQIQHLSDRYAQLSVDHQLMLQELMRVQKTILNHESVIHQVMNFLLSVDARQRRDSRAAAPYQAPGADGSTLNDGQVAPMDDVPASPLQHASKLLNDMNAELQFSLTSLDSLNDPQKNPAVVSTPPLDSNNVARNGTGTGTVRPTTSTGSNSTMAYAKMNGELDSVVYPVGTTNGIDPMYSEHVNNIPYTMPPKEPDASDPRRQYADGRKKSTLVNPGWVKRPQILLVEDDATCRQIGGKFLYSFACHVDSALDGLEAVNKVQSGMRYDLILMDIIMPNLDGVSACHLIRQFDRTPIIAMTSNIRSDDIQLYFQHGMDDVLPKPFTKKSLLDMLEKHLVHLKSIPPAIDSGPAVPMAPQNSATQSVKEDSSPGQSPATSMNNWQSPSQLQGVSPINPTNVPQVPNQYVQQMTPTATPFAMDKNGVQFPTTQAPLSTPTVRPQHRRQASEMSSTPEGANFAKRQRLYTQPMVNQVPGGPTG</sequence>
<dbReference type="GO" id="GO:0043565">
    <property type="term" value="F:sequence-specific DNA binding"/>
    <property type="evidence" value="ECO:0007669"/>
    <property type="project" value="InterPro"/>
</dbReference>
<feature type="region of interest" description="Disordered" evidence="9">
    <location>
        <begin position="588"/>
        <end position="641"/>
    </location>
</feature>
<dbReference type="PIRSF" id="PIRSF002595">
    <property type="entry name" value="RR_SKN7"/>
    <property type="match status" value="1"/>
</dbReference>
<keyword evidence="3" id="KW-0902">Two-component regulatory system</keyword>
<keyword evidence="2 7" id="KW-0597">Phosphoprotein</keyword>
<gene>
    <name evidence="11" type="ORF">T310_2891</name>
</gene>
<dbReference type="InterPro" id="IPR014402">
    <property type="entry name" value="Sig_transdc_resp-reg_Skn7"/>
</dbReference>
<evidence type="ECO:0000256" key="9">
    <source>
        <dbReference type="SAM" id="MobiDB-lite"/>
    </source>
</evidence>
<dbReference type="AlphaFoldDB" id="A0A0F4YXH7"/>
<dbReference type="OrthoDB" id="424572at2759"/>
<dbReference type="PANTHER" id="PTHR45339">
    <property type="entry name" value="HYBRID SIGNAL TRANSDUCTION HISTIDINE KINASE J"/>
    <property type="match status" value="1"/>
</dbReference>
<evidence type="ECO:0000256" key="7">
    <source>
        <dbReference type="PROSITE-ProRule" id="PRU00169"/>
    </source>
</evidence>
<dbReference type="SMART" id="SM00415">
    <property type="entry name" value="HSF"/>
    <property type="match status" value="1"/>
</dbReference>
<feature type="region of interest" description="Disordered" evidence="9">
    <location>
        <begin position="511"/>
        <end position="564"/>
    </location>
</feature>
<keyword evidence="6" id="KW-0804">Transcription</keyword>
<evidence type="ECO:0000256" key="8">
    <source>
        <dbReference type="SAM" id="Coils"/>
    </source>
</evidence>
<evidence type="ECO:0000256" key="4">
    <source>
        <dbReference type="ARBA" id="ARBA00023125"/>
    </source>
</evidence>
<evidence type="ECO:0000256" key="5">
    <source>
        <dbReference type="ARBA" id="ARBA00023242"/>
    </source>
</evidence>
<keyword evidence="6" id="KW-0805">Transcription regulation</keyword>
<dbReference type="SMART" id="SM00448">
    <property type="entry name" value="REC"/>
    <property type="match status" value="1"/>
</dbReference>
<dbReference type="GO" id="GO:0000156">
    <property type="term" value="F:phosphorelay response regulator activity"/>
    <property type="evidence" value="ECO:0007669"/>
    <property type="project" value="InterPro"/>
</dbReference>
<feature type="domain" description="Response regulatory" evidence="10">
    <location>
        <begin position="385"/>
        <end position="499"/>
    </location>
</feature>
<comment type="subcellular location">
    <subcellularLocation>
        <location evidence="1 6">Nucleus</location>
    </subcellularLocation>
</comment>
<evidence type="ECO:0000256" key="6">
    <source>
        <dbReference type="PIRNR" id="PIRNR002595"/>
    </source>
</evidence>
<dbReference type="FunFam" id="3.40.50.2300:FF:000212">
    <property type="entry name" value="Stress response regulator/HFS transcription factor"/>
    <property type="match status" value="1"/>
</dbReference>
<dbReference type="SUPFAM" id="SSF52172">
    <property type="entry name" value="CheY-like"/>
    <property type="match status" value="1"/>
</dbReference>
<dbReference type="InterPro" id="IPR036388">
    <property type="entry name" value="WH-like_DNA-bd_sf"/>
</dbReference>
<dbReference type="InterPro" id="IPR011006">
    <property type="entry name" value="CheY-like_superfamily"/>
</dbReference>
<evidence type="ECO:0000256" key="1">
    <source>
        <dbReference type="ARBA" id="ARBA00004123"/>
    </source>
</evidence>
<dbReference type="Pfam" id="PF00447">
    <property type="entry name" value="HSF_DNA-bind"/>
    <property type="match status" value="1"/>
</dbReference>